<dbReference type="Proteomes" id="UP001515480">
    <property type="component" value="Unassembled WGS sequence"/>
</dbReference>
<dbReference type="SMART" id="SM00184">
    <property type="entry name" value="RING"/>
    <property type="match status" value="1"/>
</dbReference>
<feature type="domain" description="CUB" evidence="10">
    <location>
        <begin position="337"/>
        <end position="452"/>
    </location>
</feature>
<feature type="signal peptide" evidence="9">
    <location>
        <begin position="1"/>
        <end position="24"/>
    </location>
</feature>
<sequence length="1703" mass="181708">MSRLPPEVLLMLFAVRLIPAAVAGAWPCPPESVFTQPRGNFSLGPFSTGRQSVECHYVWSAGAQGLTLRFLSFDLGGGRGCDDDDATVRIYDGSTRLAPMLGLFSCDKAWSVASSTGAMLLTFAAPQRISGAGFAVVWEPSTGECGNGICEPGVHDEYDRCSADCQRELPKFEEQYTDRKWCERFDTMTATASSGQSMEVEYTAATFGTKIPESGLSLSIASVTPENACSTITSVTHGGSWSPHVGGGSSSFAALASIYGCHFLDKALNAEKAGAALLVVLHFTSTQLFYMAAADGRQAGSRSLDIPSLLIGEQGSQFLWSHSAEGVELRLGHAQRCSGGKFLTSTRGSLQSTPPGMKYCNWQDCMWHISLQHPDIIILTFSRFDLECIVGPNGAYDYVKVYDGATPRSEELASMFCVASRTIVSSGPNLLVHFHSDELYNFNGFAANYVSGEALCSPISDCGECTTNTWCSWCRSSERCVPNAGPKALCSDGKGWPLDAPCCPAGRAGADCERCAANHYGATCTACDCSTVGGVCGDGLQGDGVCTCKPGFSGATCDVCKQGYWGAECSPCNCSGSSYCDEGLSGTGCVCNANHFGPSCEACTCVGDEICADGAAGDGTCSCPPFYTGPGCSECTAGRWGAQCNQCDCPASTKCDEGISGTGQCRCTSLACESDATVSFLQLIVAKTLVDPAPNASDRVLLYSSHQFDHSNISGSAVYEFGSPSDVEALDLAFAMSQWNARVQVSVRRAGEESFASLCSFELSANQTARLDEAVDILNDEARRTFASNNLTLFAGTDLLLRTCRFHVGIGSNHVRLSTISPSGQVSGEYNLLIKRPLSEDCSLSELSFLILDADCSVPAECVPGHGGSCAVPQACQHTARAAQYPGFSATVLQYFVAIDASVSALMISADSSHGARCAGKYNQLYDVNGTYSRGCNHSTALRYVSEGYEWPAVADSLRHLALPPEGRSYATLMIDSESGLSTCSYNITISRGASSDAVLQSLTLQLVDSSTALLFANASRALDDVIEFEPPPLEHWVLSFELQLDAHSASGVVITCPANVTCHSSRRLLSSDAPHRRRVTISDLPIGRTTVKVEVTAEDLVHKLNYRIILRREASSECKLNTLRVYRACNPPCQEQLLEEWETGIEPGALSLQVENTAWDIYLVATAVHSGTTLQMRILHDVWQPLALDAPSEDISLPVGQTAVSLRSTSESSAECFYVVLIDRPRSPDVSLASVNAQVVVGGESLGRVVPLISPSSLAGAKCNAYSCFDLILNNEETTVVITAIANHSIQCRLKSHVCAASTSMNYSELFGVSAAPSSSGELAKNGLQLVARVVAGVSSLTIELTAEDGTTARHIIYILREASSDTSLSSLSLQGGFAIESLASGLEKGSLHIVMSESSYRLFIFAVPSYLGATVTIEGVLPPAEFQIRASLSTLTVLVVAENKRDSANISLVVRCSHCQGDTSGRWGDPDPPRDPRVYVSSVWLVLVILSITLLLCGLSLGVCIRMHRMRIRRRQGVHEASGLGSGASNDPERILAAMEPFLVEVKSAAQSLSEDSCAICLGELELEGNLTMLPCSHIFHSSCIRGWLVHKGMAAYCPLCKYVIQNGTPQRNNTHGIVSRVHTHSSGVELHETVLETSGVRQASNSSQNDVSNEVEVDNYTARVDSRRRTSHSGTSRVSGSRGPLPEVTGLRDEDIPQHT</sequence>
<evidence type="ECO:0000256" key="8">
    <source>
        <dbReference type="SAM" id="Phobius"/>
    </source>
</evidence>
<dbReference type="PROSITE" id="PS00022">
    <property type="entry name" value="EGF_1"/>
    <property type="match status" value="2"/>
</dbReference>
<comment type="caution">
    <text evidence="5">Lacks conserved residue(s) required for the propagation of feature annotation.</text>
</comment>
<feature type="domain" description="EGF-like" evidence="11">
    <location>
        <begin position="520"/>
        <end position="558"/>
    </location>
</feature>
<dbReference type="CDD" id="cd00055">
    <property type="entry name" value="EGF_Lam"/>
    <property type="match status" value="1"/>
</dbReference>
<feature type="compositionally biased region" description="Basic and acidic residues" evidence="7">
    <location>
        <begin position="1693"/>
        <end position="1703"/>
    </location>
</feature>
<dbReference type="EMBL" id="JBGBPQ010000011">
    <property type="protein sequence ID" value="KAL1515972.1"/>
    <property type="molecule type" value="Genomic_DNA"/>
</dbReference>
<dbReference type="PROSITE" id="PS50089">
    <property type="entry name" value="ZF_RING_2"/>
    <property type="match status" value="1"/>
</dbReference>
<keyword evidence="3" id="KW-0862">Zinc</keyword>
<dbReference type="InterPro" id="IPR000859">
    <property type="entry name" value="CUB_dom"/>
</dbReference>
<dbReference type="Pfam" id="PF13639">
    <property type="entry name" value="zf-RING_2"/>
    <property type="match status" value="1"/>
</dbReference>
<proteinExistence type="predicted"/>
<dbReference type="InterPro" id="IPR013083">
    <property type="entry name" value="Znf_RING/FYVE/PHD"/>
</dbReference>
<feature type="compositionally biased region" description="Polar residues" evidence="7">
    <location>
        <begin position="1642"/>
        <end position="1655"/>
    </location>
</feature>
<keyword evidence="4 5" id="KW-1015">Disulfide bond</keyword>
<evidence type="ECO:0000256" key="4">
    <source>
        <dbReference type="ARBA" id="ARBA00023157"/>
    </source>
</evidence>
<keyword evidence="2 6" id="KW-0863">Zinc-finger</keyword>
<keyword evidence="8" id="KW-0472">Membrane</keyword>
<feature type="domain" description="RING-type" evidence="12">
    <location>
        <begin position="1560"/>
        <end position="1604"/>
    </location>
</feature>
<dbReference type="PROSITE" id="PS50026">
    <property type="entry name" value="EGF_3"/>
    <property type="match status" value="1"/>
</dbReference>
<dbReference type="InterPro" id="IPR002049">
    <property type="entry name" value="LE_dom"/>
</dbReference>
<evidence type="ECO:0000256" key="3">
    <source>
        <dbReference type="ARBA" id="ARBA00022833"/>
    </source>
</evidence>
<keyword evidence="14" id="KW-1185">Reference proteome</keyword>
<dbReference type="PROSITE" id="PS01180">
    <property type="entry name" value="CUB"/>
    <property type="match status" value="1"/>
</dbReference>
<evidence type="ECO:0000259" key="10">
    <source>
        <dbReference type="PROSITE" id="PS01180"/>
    </source>
</evidence>
<keyword evidence="8" id="KW-0812">Transmembrane</keyword>
<keyword evidence="5" id="KW-0245">EGF-like domain</keyword>
<dbReference type="CDD" id="cd00041">
    <property type="entry name" value="CUB"/>
    <property type="match status" value="1"/>
</dbReference>
<evidence type="ECO:0000259" key="11">
    <source>
        <dbReference type="PROSITE" id="PS50026"/>
    </source>
</evidence>
<name>A0AB34JC81_PRYPA</name>
<feature type="chain" id="PRO_5044318952" evidence="9">
    <location>
        <begin position="25"/>
        <end position="1703"/>
    </location>
</feature>
<accession>A0AB34JC81</accession>
<feature type="region of interest" description="Disordered" evidence="7">
    <location>
        <begin position="1642"/>
        <end position="1703"/>
    </location>
</feature>
<evidence type="ECO:0000256" key="2">
    <source>
        <dbReference type="ARBA" id="ARBA00022771"/>
    </source>
</evidence>
<feature type="transmembrane region" description="Helical" evidence="8">
    <location>
        <begin position="1485"/>
        <end position="1507"/>
    </location>
</feature>
<evidence type="ECO:0000256" key="1">
    <source>
        <dbReference type="ARBA" id="ARBA00022723"/>
    </source>
</evidence>
<keyword evidence="8" id="KW-1133">Transmembrane helix</keyword>
<dbReference type="PROSITE" id="PS01248">
    <property type="entry name" value="EGF_LAM_1"/>
    <property type="match status" value="2"/>
</dbReference>
<dbReference type="InterPro" id="IPR001841">
    <property type="entry name" value="Znf_RING"/>
</dbReference>
<protein>
    <submittedName>
        <fullName evidence="13">Uncharacterized protein</fullName>
    </submittedName>
</protein>
<evidence type="ECO:0000313" key="13">
    <source>
        <dbReference type="EMBL" id="KAL1515972.1"/>
    </source>
</evidence>
<dbReference type="CDD" id="cd16454">
    <property type="entry name" value="RING-H2_PA-TM-RING"/>
    <property type="match status" value="1"/>
</dbReference>
<comment type="caution">
    <text evidence="13">The sequence shown here is derived from an EMBL/GenBank/DDBJ whole genome shotgun (WGS) entry which is preliminary data.</text>
</comment>
<dbReference type="Pfam" id="PF00053">
    <property type="entry name" value="EGF_laminin"/>
    <property type="match status" value="1"/>
</dbReference>
<keyword evidence="1" id="KW-0479">Metal-binding</keyword>
<dbReference type="Gene3D" id="3.30.40.10">
    <property type="entry name" value="Zinc/RING finger domain, C3HC4 (zinc finger)"/>
    <property type="match status" value="1"/>
</dbReference>
<evidence type="ECO:0000256" key="9">
    <source>
        <dbReference type="SAM" id="SignalP"/>
    </source>
</evidence>
<dbReference type="GO" id="GO:0008270">
    <property type="term" value="F:zinc ion binding"/>
    <property type="evidence" value="ECO:0007669"/>
    <property type="project" value="UniProtKB-KW"/>
</dbReference>
<dbReference type="Gene3D" id="3.50.30.30">
    <property type="match status" value="1"/>
</dbReference>
<evidence type="ECO:0000256" key="7">
    <source>
        <dbReference type="SAM" id="MobiDB-lite"/>
    </source>
</evidence>
<feature type="disulfide bond" evidence="5">
    <location>
        <begin position="548"/>
        <end position="557"/>
    </location>
</feature>
<dbReference type="InterPro" id="IPR052108">
    <property type="entry name" value="MEGF/SIB"/>
</dbReference>
<dbReference type="PANTHER" id="PTHR24035:SF109">
    <property type="entry name" value="PROTEIN DRAPER"/>
    <property type="match status" value="1"/>
</dbReference>
<evidence type="ECO:0000256" key="5">
    <source>
        <dbReference type="PROSITE-ProRule" id="PRU00076"/>
    </source>
</evidence>
<dbReference type="SUPFAM" id="SSF57850">
    <property type="entry name" value="RING/U-box"/>
    <property type="match status" value="1"/>
</dbReference>
<reference evidence="13 14" key="1">
    <citation type="journal article" date="2024" name="Science">
        <title>Giant polyketide synthase enzymes in the biosynthesis of giant marine polyether toxins.</title>
        <authorList>
            <person name="Fallon T.R."/>
            <person name="Shende V.V."/>
            <person name="Wierzbicki I.H."/>
            <person name="Pendleton A.L."/>
            <person name="Watervoot N.F."/>
            <person name="Auber R.P."/>
            <person name="Gonzalez D.J."/>
            <person name="Wisecaver J.H."/>
            <person name="Moore B.S."/>
        </authorList>
    </citation>
    <scope>NUCLEOTIDE SEQUENCE [LARGE SCALE GENOMIC DNA]</scope>
    <source>
        <strain evidence="13 14">12B1</strain>
    </source>
</reference>
<dbReference type="InterPro" id="IPR011016">
    <property type="entry name" value="Znf_RING-CH"/>
</dbReference>
<organism evidence="13 14">
    <name type="scientific">Prymnesium parvum</name>
    <name type="common">Toxic golden alga</name>
    <dbReference type="NCBI Taxonomy" id="97485"/>
    <lineage>
        <taxon>Eukaryota</taxon>
        <taxon>Haptista</taxon>
        <taxon>Haptophyta</taxon>
        <taxon>Prymnesiophyceae</taxon>
        <taxon>Prymnesiales</taxon>
        <taxon>Prymnesiaceae</taxon>
        <taxon>Prymnesium</taxon>
    </lineage>
</organism>
<evidence type="ECO:0000313" key="14">
    <source>
        <dbReference type="Proteomes" id="UP001515480"/>
    </source>
</evidence>
<dbReference type="Pfam" id="PF00431">
    <property type="entry name" value="CUB"/>
    <property type="match status" value="2"/>
</dbReference>
<dbReference type="SMART" id="SM00042">
    <property type="entry name" value="CUB"/>
    <property type="match status" value="2"/>
</dbReference>
<feature type="disulfide bond" evidence="5">
    <location>
        <begin position="529"/>
        <end position="546"/>
    </location>
</feature>
<dbReference type="SUPFAM" id="SSF49854">
    <property type="entry name" value="Spermadhesin, CUB domain"/>
    <property type="match status" value="2"/>
</dbReference>
<keyword evidence="9" id="KW-0732">Signal</keyword>
<gene>
    <name evidence="13" type="ORF">AB1Y20_002585</name>
</gene>
<evidence type="ECO:0000256" key="6">
    <source>
        <dbReference type="PROSITE-ProRule" id="PRU00175"/>
    </source>
</evidence>
<dbReference type="InterPro" id="IPR035914">
    <property type="entry name" value="Sperma_CUB_dom_sf"/>
</dbReference>
<dbReference type="Gene3D" id="2.60.120.290">
    <property type="entry name" value="Spermadhesin, CUB domain"/>
    <property type="match status" value="2"/>
</dbReference>
<dbReference type="PANTHER" id="PTHR24035">
    <property type="entry name" value="MULTIPLE EPIDERMAL GROWTH FACTOR-LIKE DOMAINS PROTEIN"/>
    <property type="match status" value="1"/>
</dbReference>
<dbReference type="InterPro" id="IPR000742">
    <property type="entry name" value="EGF"/>
</dbReference>
<evidence type="ECO:0000259" key="12">
    <source>
        <dbReference type="PROSITE" id="PS50089"/>
    </source>
</evidence>
<feature type="compositionally biased region" description="Low complexity" evidence="7">
    <location>
        <begin position="1675"/>
        <end position="1686"/>
    </location>
</feature>
<dbReference type="SMART" id="SM00180">
    <property type="entry name" value="EGF_Lam"/>
    <property type="match status" value="2"/>
</dbReference>
<dbReference type="SMART" id="SM00744">
    <property type="entry name" value="RINGv"/>
    <property type="match status" value="1"/>
</dbReference>